<dbReference type="Gene3D" id="3.10.10.10">
    <property type="entry name" value="HIV Type 1 Reverse Transcriptase, subunit A, domain 1"/>
    <property type="match status" value="1"/>
</dbReference>
<dbReference type="Pfam" id="PF03564">
    <property type="entry name" value="DUF1759"/>
    <property type="match status" value="1"/>
</dbReference>
<dbReference type="WBParaSite" id="GPLIN_000821300">
    <property type="protein sequence ID" value="GPLIN_000821300"/>
    <property type="gene ID" value="GPLIN_000821300"/>
</dbReference>
<feature type="region of interest" description="Disordered" evidence="1">
    <location>
        <begin position="342"/>
        <end position="362"/>
    </location>
</feature>
<accession>A0A183C5R8</accession>
<dbReference type="SUPFAM" id="SSF56672">
    <property type="entry name" value="DNA/RNA polymerases"/>
    <property type="match status" value="1"/>
</dbReference>
<dbReference type="InterPro" id="IPR043502">
    <property type="entry name" value="DNA/RNA_pol_sf"/>
</dbReference>
<evidence type="ECO:0000259" key="2">
    <source>
        <dbReference type="SMART" id="SM00343"/>
    </source>
</evidence>
<reference evidence="3" key="1">
    <citation type="submission" date="2014-05" db="EMBL/GenBank/DDBJ databases">
        <title>The genome and life-stage specific transcriptomes of Globodera pallida elucidate key aspects of plant parasitism by a cyst nematode.</title>
        <authorList>
            <person name="Cotton J.A."/>
            <person name="Lilley C.J."/>
            <person name="Jones L.M."/>
            <person name="Kikuchi T."/>
            <person name="Reid A.J."/>
            <person name="Thorpe P."/>
            <person name="Tsai I.J."/>
            <person name="Beasley H."/>
            <person name="Blok V."/>
            <person name="Cock P.J.A."/>
            <person name="Van den Akker S.E."/>
            <person name="Holroyd N."/>
            <person name="Hunt M."/>
            <person name="Mantelin S."/>
            <person name="Naghra H."/>
            <person name="Pain A."/>
            <person name="Palomares-Rius J.E."/>
            <person name="Zarowiecki M."/>
            <person name="Berriman M."/>
            <person name="Jones J.T."/>
            <person name="Urwin P.E."/>
        </authorList>
    </citation>
    <scope>NUCLEOTIDE SEQUENCE [LARGE SCALE GENOMIC DNA]</scope>
    <source>
        <strain evidence="3">Lindley</strain>
    </source>
</reference>
<dbReference type="Gene3D" id="3.30.70.270">
    <property type="match status" value="1"/>
</dbReference>
<protein>
    <submittedName>
        <fullName evidence="4">CCHC-type domain-containing protein</fullName>
    </submittedName>
</protein>
<dbReference type="Pfam" id="PF05380">
    <property type="entry name" value="Peptidase_A17"/>
    <property type="match status" value="1"/>
</dbReference>
<keyword evidence="3" id="KW-1185">Reference proteome</keyword>
<feature type="region of interest" description="Disordered" evidence="1">
    <location>
        <begin position="378"/>
        <end position="413"/>
    </location>
</feature>
<dbReference type="Pfam" id="PF00078">
    <property type="entry name" value="RVT_1"/>
    <property type="match status" value="1"/>
</dbReference>
<feature type="domain" description="CCHC-type" evidence="2">
    <location>
        <begin position="297"/>
        <end position="313"/>
    </location>
</feature>
<feature type="compositionally biased region" description="Acidic residues" evidence="1">
    <location>
        <begin position="350"/>
        <end position="362"/>
    </location>
</feature>
<dbReference type="PANTHER" id="PTHR47331">
    <property type="entry name" value="PHD-TYPE DOMAIN-CONTAINING PROTEIN"/>
    <property type="match status" value="1"/>
</dbReference>
<dbReference type="InterPro" id="IPR000477">
    <property type="entry name" value="RT_dom"/>
</dbReference>
<proteinExistence type="predicted"/>
<evidence type="ECO:0000313" key="3">
    <source>
        <dbReference type="Proteomes" id="UP000050741"/>
    </source>
</evidence>
<dbReference type="InterPro" id="IPR008042">
    <property type="entry name" value="Retrotrans_Pao"/>
</dbReference>
<dbReference type="GO" id="GO:0003676">
    <property type="term" value="F:nucleic acid binding"/>
    <property type="evidence" value="ECO:0007669"/>
    <property type="project" value="InterPro"/>
</dbReference>
<dbReference type="PANTHER" id="PTHR47331:SF1">
    <property type="entry name" value="GAG-LIKE PROTEIN"/>
    <property type="match status" value="1"/>
</dbReference>
<sequence length="1403" mass="160229">MQEELNGHLELLTSQRTASGSRPAPVSQPQPPPQSNIRLPPNQLPVFTGNYVDWPTYWSTFESTIDKNNSFGEAEKLGYLIMTLAKLQQEEIRGYQLTTGGYQLAKAYLKARYGNEEFIKRALYKELKNLYPAKRVEEVRQNWIAMNRILMQLEKLGEDITSQSLLQDMEQKFHDWVLKEVVGEQVQKTGKWTPQKFLDVVDRVAKIREITFDIGNPAKKTGPQYAMYVAQGEMNRTASFPARDTKTTARFNHQGSTPLQQLKRPCIFCTQTAHSSAHCPTYPTKDAKINRLTALRKCLKCFGDGHFSRNCTAKIKCRKCGKGHYFAVCGERPQFGDMTRREQTNLAQGEEQEERTEEEDEEDFFINEEAVYGAMDQADKARPEGGNRPKGPTAEPRGGGSQATEVICSSTNPPNRSKTILATKYVEFMSRDQEPLKGLVFLDCGATCPFIGESFSVRLGFWDSTRPHQRSLEVDGYGGRKSTFGTTLLKIGMRLRNGRTLTLNLNTSPNLNQMSLYYAINQRDFRFEEELPVKIQRRTPDVVLGLVEMFTLLERVEKITENRFVLWSSIGPIVCGRPKTVELIGGQKTTEDQYYLQCKEPSHTITDFWSLEVVGIQAQELEADDDALAWRLFEESIIRLPDGRYEVGWPWRDTGTGISDNFGIAIGRLKSLYKRWQRDNPVVLEECHKIIKEQIESGIIEMAPLKSPFLVSYLPHQAVTKETSAFTKIRMVFDASAGKAPLNKELLRGAVLIPKVAAVLLRMRLPKYLCMSDVAKAFLQLSLRESDRDVTRFLWMKTIETPPDGDNLVAYRFRRVPFGVVSSPFLLIATIHHHLNSYAKNQDLCNEIKASLYMDNILFGAESPEEILDKYRTTKEIFATAQMQVREFCSNCEEANGSVEEGDKHPGIAQGQIKLLGIKWLFRDDVWVIALPLPAVVETEKLTKKGILSVIHSIFDPLGVISPTLLEAKLLFQKICSRKIGWTDPLNKEERTSFTKILGKWEGQTFRFHRSVGCLRGKLINTQLHCFVDASKDAYAAAVYLRVESEDTTNATILFAKNRIVPLDKTQNKTLTIPRLELLAILIGTRALCFVREELHIELTSCHLWSDSQIALSWVKGQRDRETFVLNRLKEIQSHEWIQFHFVPTDANPADIGTRYVTGPELSQSSLWWAGPEWLKLKSDRWPSVLDFALPQPPIDPEECFANIEQIADFTHHMQGERFSRWWPLVRATIFFLRAIFKFLRRVGKTPERLNHAKTTSKAGVLTSNDYKVATLELIRQAQERDPPEEKNKKNWGTFCDENGITVKKALRECLGNCKQRKPFGRPLMPPLPETRTRRSLVFAHVGLDYMGVLERLPEICREENSSAFDSLRQRRAISPIRQILRRIIPQCFDKQQRALVLCKGRD</sequence>
<dbReference type="Gene3D" id="4.10.60.10">
    <property type="entry name" value="Zinc finger, CCHC-type"/>
    <property type="match status" value="1"/>
</dbReference>
<feature type="compositionally biased region" description="Polar residues" evidence="1">
    <location>
        <begin position="402"/>
        <end position="413"/>
    </location>
</feature>
<feature type="domain" description="CCHC-type" evidence="2">
    <location>
        <begin position="316"/>
        <end position="331"/>
    </location>
</feature>
<name>A0A183C5R8_GLOPA</name>
<feature type="compositionally biased region" description="Basic and acidic residues" evidence="1">
    <location>
        <begin position="378"/>
        <end position="387"/>
    </location>
</feature>
<reference evidence="4" key="2">
    <citation type="submission" date="2016-06" db="UniProtKB">
        <authorList>
            <consortium name="WormBaseParasite"/>
        </authorList>
    </citation>
    <scope>IDENTIFICATION</scope>
</reference>
<dbReference type="InterPro" id="IPR005312">
    <property type="entry name" value="DUF1759"/>
</dbReference>
<dbReference type="InterPro" id="IPR043128">
    <property type="entry name" value="Rev_trsase/Diguanyl_cyclase"/>
</dbReference>
<feature type="domain" description="CCHC-type" evidence="2">
    <location>
        <begin position="265"/>
        <end position="281"/>
    </location>
</feature>
<dbReference type="InterPro" id="IPR001878">
    <property type="entry name" value="Znf_CCHC"/>
</dbReference>
<evidence type="ECO:0000313" key="4">
    <source>
        <dbReference type="WBParaSite" id="GPLIN_000821300"/>
    </source>
</evidence>
<feature type="region of interest" description="Disordered" evidence="1">
    <location>
        <begin position="1"/>
        <end position="42"/>
    </location>
</feature>
<dbReference type="SMART" id="SM00343">
    <property type="entry name" value="ZnF_C2HC"/>
    <property type="match status" value="3"/>
</dbReference>
<evidence type="ECO:0000256" key="1">
    <source>
        <dbReference type="SAM" id="MobiDB-lite"/>
    </source>
</evidence>
<dbReference type="Proteomes" id="UP000050741">
    <property type="component" value="Unassembled WGS sequence"/>
</dbReference>
<organism evidence="3 4">
    <name type="scientific">Globodera pallida</name>
    <name type="common">Potato cyst nematode worm</name>
    <name type="synonym">Heterodera pallida</name>
    <dbReference type="NCBI Taxonomy" id="36090"/>
    <lineage>
        <taxon>Eukaryota</taxon>
        <taxon>Metazoa</taxon>
        <taxon>Ecdysozoa</taxon>
        <taxon>Nematoda</taxon>
        <taxon>Chromadorea</taxon>
        <taxon>Rhabditida</taxon>
        <taxon>Tylenchina</taxon>
        <taxon>Tylenchomorpha</taxon>
        <taxon>Tylenchoidea</taxon>
        <taxon>Heteroderidae</taxon>
        <taxon>Heteroderinae</taxon>
        <taxon>Globodera</taxon>
    </lineage>
</organism>
<dbReference type="GO" id="GO:0008270">
    <property type="term" value="F:zinc ion binding"/>
    <property type="evidence" value="ECO:0007669"/>
    <property type="project" value="InterPro"/>
</dbReference>